<dbReference type="AlphaFoldDB" id="A0A7R6PV48"/>
<evidence type="ECO:0000259" key="8">
    <source>
        <dbReference type="Pfam" id="PF00171"/>
    </source>
</evidence>
<dbReference type="GO" id="GO:0004029">
    <property type="term" value="F:aldehyde dehydrogenase (NAD+) activity"/>
    <property type="evidence" value="ECO:0007669"/>
    <property type="project" value="UniProtKB-EC"/>
</dbReference>
<dbReference type="PANTHER" id="PTHR43521:SF1">
    <property type="entry name" value="ALPHA-AMINOADIPIC SEMIALDEHYDE DEHYDROGENASE"/>
    <property type="match status" value="1"/>
</dbReference>
<evidence type="ECO:0000313" key="9">
    <source>
        <dbReference type="EMBL" id="BBB33267.1"/>
    </source>
</evidence>
<dbReference type="FunFam" id="3.40.309.10:FF:000018">
    <property type="entry name" value="Alpha-aminoadipic semialdehyde dehydrogenase"/>
    <property type="match status" value="1"/>
</dbReference>
<dbReference type="Gene3D" id="3.40.309.10">
    <property type="entry name" value="Aldehyde Dehydrogenase, Chain A, domain 2"/>
    <property type="match status" value="1"/>
</dbReference>
<sequence>MDFLKELGLEGVLKGTYAGEWIGGEDRDKLVSYNPTTGEPIGTVLQTNEEDYELVVKRAQEAWKKWRMTPAPVRGLVIRDLADELRKHKEALGRLVSLEMGKILQEGLGEVQEMIDICDFAVGLSRQLYGKTMPSERPEHRIMEQWHPLGVIGIVTAFNFPVAVWSWNAAIAAVCGDVMIWKPSSKTPLCAIAVQNIVNKVAKRHDCEGVFNLIIGKGSTVGERMLQDKRVPLISFTGSVAMGKHVAEVVGRRLGRTILELGGNNAVVVMEDADIDMAVNSIFFGAIGTSGQRCTSTRRVIVHESVKDKVVEKLIAKYNKIKIGDPLDEKTTMGPLVDEQAIIAYERAIEEVKKAGGKILYEGGRIEGMKGHFVKPTIAEVKNDFKIVQEETFAPLLYIITFKDFDEAIEIHNNVPQGLSSSIFTQNFHYAEKFISPAGSDCGMANINLGTSGAEIGGAFGGEKETGGGRESGSDAWKLYMRRLTSAINYGKGFILAQGIKFGDDEE</sequence>
<protein>
    <recommendedName>
        <fullName evidence="5">aldehyde dehydrogenase (NAD(+))</fullName>
        <ecNumber evidence="5">1.2.1.3</ecNumber>
    </recommendedName>
</protein>
<name>A0A7R6PV48_9BACT</name>
<dbReference type="InterPro" id="IPR029510">
    <property type="entry name" value="Ald_DH_CS_GLU"/>
</dbReference>
<feature type="active site" evidence="6">
    <location>
        <position position="260"/>
    </location>
</feature>
<keyword evidence="4" id="KW-0520">NAD</keyword>
<dbReference type="InterPro" id="IPR044638">
    <property type="entry name" value="ALDH7A1-like"/>
</dbReference>
<dbReference type="Proteomes" id="UP000595564">
    <property type="component" value="Chromosome"/>
</dbReference>
<dbReference type="PANTHER" id="PTHR43521">
    <property type="entry name" value="ALPHA-AMINOADIPIC SEMIALDEHYDE DEHYDROGENASE"/>
    <property type="match status" value="1"/>
</dbReference>
<evidence type="ECO:0000256" key="1">
    <source>
        <dbReference type="ARBA" id="ARBA00009986"/>
    </source>
</evidence>
<dbReference type="EMBL" id="AP017470">
    <property type="protein sequence ID" value="BBB33267.1"/>
    <property type="molecule type" value="Genomic_DNA"/>
</dbReference>
<evidence type="ECO:0000256" key="4">
    <source>
        <dbReference type="ARBA" id="ARBA00023027"/>
    </source>
</evidence>
<dbReference type="RefSeq" id="WP_201327574.1">
    <property type="nucleotide sequence ID" value="NZ_AP017470.1"/>
</dbReference>
<gene>
    <name evidence="9" type="ORF">TTHT_1805</name>
</gene>
<comment type="similarity">
    <text evidence="1 7">Belongs to the aldehyde dehydrogenase family.</text>
</comment>
<comment type="subunit">
    <text evidence="2">Homotetramer.</text>
</comment>
<accession>A0A7R6PV48</accession>
<keyword evidence="10" id="KW-1185">Reference proteome</keyword>
<dbReference type="InterPro" id="IPR016163">
    <property type="entry name" value="Ald_DH_C"/>
</dbReference>
<evidence type="ECO:0000256" key="6">
    <source>
        <dbReference type="PROSITE-ProRule" id="PRU10007"/>
    </source>
</evidence>
<dbReference type="PROSITE" id="PS00687">
    <property type="entry name" value="ALDEHYDE_DEHYDR_GLU"/>
    <property type="match status" value="1"/>
</dbReference>
<dbReference type="Gene3D" id="3.40.605.10">
    <property type="entry name" value="Aldehyde Dehydrogenase, Chain A, domain 1"/>
    <property type="match status" value="1"/>
</dbReference>
<evidence type="ECO:0000256" key="7">
    <source>
        <dbReference type="RuleBase" id="RU003345"/>
    </source>
</evidence>
<dbReference type="EC" id="1.2.1.3" evidence="5"/>
<proteinExistence type="inferred from homology"/>
<dbReference type="SUPFAM" id="SSF53720">
    <property type="entry name" value="ALDH-like"/>
    <property type="match status" value="1"/>
</dbReference>
<evidence type="ECO:0000256" key="2">
    <source>
        <dbReference type="ARBA" id="ARBA00011881"/>
    </source>
</evidence>
<keyword evidence="3 7" id="KW-0560">Oxidoreductase</keyword>
<dbReference type="KEGG" id="thyd:TTHT_1805"/>
<dbReference type="InterPro" id="IPR015590">
    <property type="entry name" value="Aldehyde_DH_dom"/>
</dbReference>
<organism evidence="9 10">
    <name type="scientific">Thermotomaculum hydrothermale</name>
    <dbReference type="NCBI Taxonomy" id="981385"/>
    <lineage>
        <taxon>Bacteria</taxon>
        <taxon>Pseudomonadati</taxon>
        <taxon>Acidobacteriota</taxon>
        <taxon>Holophagae</taxon>
        <taxon>Thermotomaculales</taxon>
        <taxon>Thermotomaculaceae</taxon>
        <taxon>Thermotomaculum</taxon>
    </lineage>
</organism>
<dbReference type="Pfam" id="PF00171">
    <property type="entry name" value="Aldedh"/>
    <property type="match status" value="1"/>
</dbReference>
<dbReference type="InterPro" id="IPR016161">
    <property type="entry name" value="Ald_DH/histidinol_DH"/>
</dbReference>
<reference evidence="9 10" key="1">
    <citation type="journal article" date="2012" name="Extremophiles">
        <title>Thermotomaculum hydrothermale gen. nov., sp. nov., a novel heterotrophic thermophile within the phylum Acidobacteria from a deep-sea hydrothermal vent chimney in the Southern Okinawa Trough.</title>
        <authorList>
            <person name="Izumi H."/>
            <person name="Nunoura T."/>
            <person name="Miyazaki M."/>
            <person name="Mino S."/>
            <person name="Toki T."/>
            <person name="Takai K."/>
            <person name="Sako Y."/>
            <person name="Sawabe T."/>
            <person name="Nakagawa S."/>
        </authorList>
    </citation>
    <scope>NUCLEOTIDE SEQUENCE [LARGE SCALE GENOMIC DNA]</scope>
    <source>
        <strain evidence="9 10">AC55</strain>
    </source>
</reference>
<dbReference type="CDD" id="cd07130">
    <property type="entry name" value="ALDH_F7_AASADH"/>
    <property type="match status" value="1"/>
</dbReference>
<evidence type="ECO:0000256" key="5">
    <source>
        <dbReference type="ARBA" id="ARBA00024226"/>
    </source>
</evidence>
<dbReference type="InterPro" id="IPR016162">
    <property type="entry name" value="Ald_DH_N"/>
</dbReference>
<evidence type="ECO:0000256" key="3">
    <source>
        <dbReference type="ARBA" id="ARBA00023002"/>
    </source>
</evidence>
<evidence type="ECO:0000313" key="10">
    <source>
        <dbReference type="Proteomes" id="UP000595564"/>
    </source>
</evidence>
<feature type="domain" description="Aldehyde dehydrogenase" evidence="8">
    <location>
        <begin position="21"/>
        <end position="482"/>
    </location>
</feature>